<dbReference type="PANTHER" id="PTHR30146:SF109">
    <property type="entry name" value="HTH-TYPE TRANSCRIPTIONAL REGULATOR GALS"/>
    <property type="match status" value="1"/>
</dbReference>
<protein>
    <submittedName>
        <fullName evidence="5">LacI family transcriptional regulator</fullName>
    </submittedName>
</protein>
<dbReference type="AlphaFoldDB" id="A0A4P9VW63"/>
<dbReference type="Gene3D" id="1.10.260.40">
    <property type="entry name" value="lambda repressor-like DNA-binding domains"/>
    <property type="match status" value="1"/>
</dbReference>
<dbReference type="GO" id="GO:0000976">
    <property type="term" value="F:transcription cis-regulatory region binding"/>
    <property type="evidence" value="ECO:0007669"/>
    <property type="project" value="TreeGrafter"/>
</dbReference>
<comment type="caution">
    <text evidence="5">The sequence shown here is derived from an EMBL/GenBank/DDBJ whole genome shotgun (WGS) entry which is preliminary data.</text>
</comment>
<evidence type="ECO:0000313" key="6">
    <source>
        <dbReference type="Proteomes" id="UP000257039"/>
    </source>
</evidence>
<dbReference type="RefSeq" id="WP_094788940.1">
    <property type="nucleotide sequence ID" value="NZ_JAEVHG010000023.1"/>
</dbReference>
<evidence type="ECO:0000256" key="3">
    <source>
        <dbReference type="ARBA" id="ARBA00023163"/>
    </source>
</evidence>
<feature type="domain" description="HTH lacI-type" evidence="4">
    <location>
        <begin position="2"/>
        <end position="56"/>
    </location>
</feature>
<keyword evidence="3" id="KW-0804">Transcription</keyword>
<dbReference type="PANTHER" id="PTHR30146">
    <property type="entry name" value="LACI-RELATED TRANSCRIPTIONAL REPRESSOR"/>
    <property type="match status" value="1"/>
</dbReference>
<organism evidence="5 6">
    <name type="scientific">Zooshikella ganghwensis</name>
    <dbReference type="NCBI Taxonomy" id="202772"/>
    <lineage>
        <taxon>Bacteria</taxon>
        <taxon>Pseudomonadati</taxon>
        <taxon>Pseudomonadota</taxon>
        <taxon>Gammaproteobacteria</taxon>
        <taxon>Oceanospirillales</taxon>
        <taxon>Zooshikellaceae</taxon>
        <taxon>Zooshikella</taxon>
    </lineage>
</organism>
<dbReference type="EMBL" id="NDXW01000001">
    <property type="protein sequence ID" value="RDH46130.1"/>
    <property type="molecule type" value="Genomic_DNA"/>
</dbReference>
<dbReference type="SMART" id="SM00354">
    <property type="entry name" value="HTH_LACI"/>
    <property type="match status" value="1"/>
</dbReference>
<dbReference type="Pfam" id="PF00356">
    <property type="entry name" value="LacI"/>
    <property type="match status" value="1"/>
</dbReference>
<dbReference type="InterPro" id="IPR046335">
    <property type="entry name" value="LacI/GalR-like_sensor"/>
</dbReference>
<dbReference type="InterPro" id="IPR000843">
    <property type="entry name" value="HTH_LacI"/>
</dbReference>
<dbReference type="SUPFAM" id="SSF47413">
    <property type="entry name" value="lambda repressor-like DNA-binding domains"/>
    <property type="match status" value="1"/>
</dbReference>
<dbReference type="PROSITE" id="PS50932">
    <property type="entry name" value="HTH_LACI_2"/>
    <property type="match status" value="1"/>
</dbReference>
<dbReference type="CDD" id="cd01392">
    <property type="entry name" value="HTH_LacI"/>
    <property type="match status" value="1"/>
</dbReference>
<proteinExistence type="predicted"/>
<dbReference type="Gene3D" id="3.40.50.2300">
    <property type="match status" value="2"/>
</dbReference>
<dbReference type="Proteomes" id="UP000257039">
    <property type="component" value="Unassembled WGS sequence"/>
</dbReference>
<evidence type="ECO:0000259" key="4">
    <source>
        <dbReference type="PROSITE" id="PS50932"/>
    </source>
</evidence>
<dbReference type="CDD" id="cd06267">
    <property type="entry name" value="PBP1_LacI_sugar_binding-like"/>
    <property type="match status" value="1"/>
</dbReference>
<name>A0A4P9VW63_9GAMM</name>
<sequence length="339" mass="36894">MTSITDVAKYAGVAVSTVSRVLNGSGATSEKTRQKVMAAAAALNYQPNLTARALSTRKSNLLGLLVHNFKAPGTAALIAGIEQAIHDSGMELLVISCQSEEEREAKSLNTLLMRKCDAMIWQSRTYNEQLIQEFATKAPLILVPPSSSSSHINTLSFDYALGSEMLVNYLLKKGHQQIAYIAGNRGYLDAEAKLAGFQRAMDQAGIRHNPELLVWSEDSSAGGYRGIKRILQKGVRFTAIMAASDNMAAGVMHALREEDIRVPKNISVVGFGDNQAARYTMPPLTTVSCPYEEIGLLAGQTALRLINNESLEPDTLKIPVYLIERESVASLTEQVLGHW</sequence>
<dbReference type="InterPro" id="IPR010982">
    <property type="entry name" value="Lambda_DNA-bd_dom_sf"/>
</dbReference>
<accession>A0A4P9VW63</accession>
<reference evidence="5 6" key="1">
    <citation type="submission" date="2017-04" db="EMBL/GenBank/DDBJ databases">
        <title>Draft genome sequence of Zooshikella ganghwensis VG4 isolated from Red Sea sediments.</title>
        <authorList>
            <person name="Rehman Z."/>
            <person name="Alam I."/>
            <person name="Kamau A."/>
            <person name="Bajic V."/>
            <person name="Leiknes T."/>
        </authorList>
    </citation>
    <scope>NUCLEOTIDE SEQUENCE [LARGE SCALE GENOMIC DNA]</scope>
    <source>
        <strain evidence="5 6">VG4</strain>
    </source>
</reference>
<evidence type="ECO:0000313" key="5">
    <source>
        <dbReference type="EMBL" id="RDH46130.1"/>
    </source>
</evidence>
<keyword evidence="1" id="KW-0805">Transcription regulation</keyword>
<gene>
    <name evidence="5" type="ORF">B9G39_23255</name>
</gene>
<keyword evidence="2" id="KW-0238">DNA-binding</keyword>
<dbReference type="Pfam" id="PF13377">
    <property type="entry name" value="Peripla_BP_3"/>
    <property type="match status" value="1"/>
</dbReference>
<keyword evidence="6" id="KW-1185">Reference proteome</keyword>
<evidence type="ECO:0000256" key="1">
    <source>
        <dbReference type="ARBA" id="ARBA00023015"/>
    </source>
</evidence>
<dbReference type="GO" id="GO:0003700">
    <property type="term" value="F:DNA-binding transcription factor activity"/>
    <property type="evidence" value="ECO:0007669"/>
    <property type="project" value="TreeGrafter"/>
</dbReference>
<dbReference type="PRINTS" id="PR00036">
    <property type="entry name" value="HTHLACI"/>
</dbReference>
<dbReference type="InterPro" id="IPR028082">
    <property type="entry name" value="Peripla_BP_I"/>
</dbReference>
<dbReference type="SUPFAM" id="SSF53822">
    <property type="entry name" value="Periplasmic binding protein-like I"/>
    <property type="match status" value="1"/>
</dbReference>
<evidence type="ECO:0000256" key="2">
    <source>
        <dbReference type="ARBA" id="ARBA00023125"/>
    </source>
</evidence>